<dbReference type="SUPFAM" id="SSF53850">
    <property type="entry name" value="Periplasmic binding protein-like II"/>
    <property type="match status" value="1"/>
</dbReference>
<organism evidence="3 4">
    <name type="scientific">Mycolicibacterium sphagni</name>
    <dbReference type="NCBI Taxonomy" id="1786"/>
    <lineage>
        <taxon>Bacteria</taxon>
        <taxon>Bacillati</taxon>
        <taxon>Actinomycetota</taxon>
        <taxon>Actinomycetes</taxon>
        <taxon>Mycobacteriales</taxon>
        <taxon>Mycobacteriaceae</taxon>
        <taxon>Mycolicibacterium</taxon>
    </lineage>
</organism>
<proteinExistence type="predicted"/>
<dbReference type="RefSeq" id="WP_094482792.1">
    <property type="nucleotide sequence ID" value="NZ_NOZR01000018.1"/>
</dbReference>
<feature type="signal peptide" evidence="1">
    <location>
        <begin position="1"/>
        <end position="22"/>
    </location>
</feature>
<feature type="domain" description="SsuA/THI5-like" evidence="2">
    <location>
        <begin position="118"/>
        <end position="273"/>
    </location>
</feature>
<feature type="chain" id="PRO_5038368624" evidence="1">
    <location>
        <begin position="23"/>
        <end position="477"/>
    </location>
</feature>
<dbReference type="PANTHER" id="PTHR30024">
    <property type="entry name" value="ALIPHATIC SULFONATES-BINDING PROTEIN-RELATED"/>
    <property type="match status" value="1"/>
</dbReference>
<dbReference type="PROSITE" id="PS51257">
    <property type="entry name" value="PROKAR_LIPOPROTEIN"/>
    <property type="match status" value="1"/>
</dbReference>
<dbReference type="PANTHER" id="PTHR30024:SF45">
    <property type="entry name" value="ABC TRANSPORTER SUBSTRATE-BINDING PROTEIN"/>
    <property type="match status" value="1"/>
</dbReference>
<accession>A0A255DCT9</accession>
<keyword evidence="4" id="KW-1185">Reference proteome</keyword>
<dbReference type="SUPFAM" id="SSF160387">
    <property type="entry name" value="NosL/MerB-like"/>
    <property type="match status" value="1"/>
</dbReference>
<protein>
    <submittedName>
        <fullName evidence="3">ABC transporter substrate-binding protein</fullName>
    </submittedName>
</protein>
<evidence type="ECO:0000256" key="1">
    <source>
        <dbReference type="SAM" id="SignalP"/>
    </source>
</evidence>
<dbReference type="Proteomes" id="UP000216063">
    <property type="component" value="Unassembled WGS sequence"/>
</dbReference>
<dbReference type="Pfam" id="PF09084">
    <property type="entry name" value="NMT1"/>
    <property type="match status" value="1"/>
</dbReference>
<reference evidence="3 4" key="1">
    <citation type="submission" date="2017-07" db="EMBL/GenBank/DDBJ databases">
        <title>The new phylogeny of genus Mycobacterium.</title>
        <authorList>
            <person name="Tortoli E."/>
            <person name="Trovato A."/>
            <person name="Cirillo D.M."/>
        </authorList>
    </citation>
    <scope>NUCLEOTIDE SEQUENCE [LARGE SCALE GENOMIC DNA]</scope>
    <source>
        <strain evidence="3 4">ATCC 33027</strain>
    </source>
</reference>
<keyword evidence="1" id="KW-0732">Signal</keyword>
<evidence type="ECO:0000259" key="2">
    <source>
        <dbReference type="Pfam" id="PF09084"/>
    </source>
</evidence>
<evidence type="ECO:0000313" key="3">
    <source>
        <dbReference type="EMBL" id="OYN77124.1"/>
    </source>
</evidence>
<gene>
    <name evidence="3" type="ORF">CG716_20000</name>
</gene>
<dbReference type="OrthoDB" id="286202at2"/>
<name>A0A255DCT9_9MYCO</name>
<dbReference type="AlphaFoldDB" id="A0A255DCT9"/>
<dbReference type="InterPro" id="IPR015168">
    <property type="entry name" value="SsuA/THI5"/>
</dbReference>
<dbReference type="Gene3D" id="3.40.190.10">
    <property type="entry name" value="Periplasmic binding protein-like II"/>
    <property type="match status" value="2"/>
</dbReference>
<dbReference type="EMBL" id="NOZR01000018">
    <property type="protein sequence ID" value="OYN77124.1"/>
    <property type="molecule type" value="Genomic_DNA"/>
</dbReference>
<sequence>MKNRFAVALAAALVLTSAGCSLDSKAPAAGEVTVVIGYQSKTINTVTAGTLLKAKGFFEQRLGDITKRTNVKYTVQWQDYDTGAPITAQMLAEKIDIGSMGDYPLLINGSKTQANERAKTELVSVTGYNAKGALNMVVVKPNSPAHTLTDLAGQKVSASVGSAGHGTLVRALTKAGIDPKTGVEVLNQQPQVGASALESGQVQALAQFVAWPGLLAFQNKARLLFDGAELNVPTFHGVVVRRDYAGQHPEVLDAFLQAQLDATDFLHQKPLEAAQLVAQDTGLPQEVVYLYNGPGGAVSFDTTLKPSLIDALKSDVPYLKSIGDFADLNIDQFVVDGPLRKAFADRNLNYDSAVAATANPITVSGQDPVCNVAVTDPALAGELWIDGHTTTQPAANPGCLLRAIRDANAKGEKVIAAYVPDAELGTRWFADHSVWVHSPGSDTNFLPFDTDAGAQRYIAAHPGAAVVDYQQALAGAV</sequence>
<evidence type="ECO:0000313" key="4">
    <source>
        <dbReference type="Proteomes" id="UP000216063"/>
    </source>
</evidence>
<comment type="caution">
    <text evidence="3">The sequence shown here is derived from an EMBL/GenBank/DDBJ whole genome shotgun (WGS) entry which is preliminary data.</text>
</comment>